<dbReference type="EMBL" id="OA566467">
    <property type="protein sequence ID" value="CAD7198948.1"/>
    <property type="molecule type" value="Genomic_DNA"/>
</dbReference>
<organism evidence="2">
    <name type="scientific">Timema douglasi</name>
    <name type="common">Walking stick</name>
    <dbReference type="NCBI Taxonomy" id="61478"/>
    <lineage>
        <taxon>Eukaryota</taxon>
        <taxon>Metazoa</taxon>
        <taxon>Ecdysozoa</taxon>
        <taxon>Arthropoda</taxon>
        <taxon>Hexapoda</taxon>
        <taxon>Insecta</taxon>
        <taxon>Pterygota</taxon>
        <taxon>Neoptera</taxon>
        <taxon>Polyneoptera</taxon>
        <taxon>Phasmatodea</taxon>
        <taxon>Timematodea</taxon>
        <taxon>Timematoidea</taxon>
        <taxon>Timematidae</taxon>
        <taxon>Timema</taxon>
    </lineage>
</organism>
<evidence type="ECO:0000313" key="2">
    <source>
        <dbReference type="EMBL" id="CAD7198948.1"/>
    </source>
</evidence>
<feature type="region of interest" description="Disordered" evidence="1">
    <location>
        <begin position="108"/>
        <end position="130"/>
    </location>
</feature>
<gene>
    <name evidence="2" type="ORF">TDIB3V08_LOCUS5221</name>
</gene>
<protein>
    <submittedName>
        <fullName evidence="2">Uncharacterized protein</fullName>
    </submittedName>
</protein>
<proteinExistence type="predicted"/>
<evidence type="ECO:0000256" key="1">
    <source>
        <dbReference type="SAM" id="MobiDB-lite"/>
    </source>
</evidence>
<feature type="compositionally biased region" description="Basic and acidic residues" evidence="1">
    <location>
        <begin position="119"/>
        <end position="130"/>
    </location>
</feature>
<accession>A0A7R8VL40</accession>
<sequence>MVGGGRRQPGPGHVSPNKFTRHRVGHCKQLPISYFRETQRAAPLRRTALVRVRCKRPKQSARWIYFNSANSFSRLVAGQFWGGVEKWEFLAVKLLRMNARRARNDFQLPQGSAPASAWRESEKKNLRTRDRDSNLDLPVIGSLELNYKKAVTTGVEVNAYCAGAAIVAGHQAASTSNQHSGSRDPLALPPGGGGGGGQVITLSQLHNYLPAAAPAPDNQQGHPVKTYVSSAGTPTVVSLQGLPGQFLQYFSSHPPVYEKDTKIFVWNCALHSASDVVFDCCAHVNIGGAWGGRRDCQVERALLLSQCRLWRNDSRYEKRNDSKHPTLGSTLCDSSPEPHDVPTTIEECAYQPTPYPLKLMTGYGLALDGRRTELKN</sequence>
<dbReference type="AlphaFoldDB" id="A0A7R8VL40"/>
<reference evidence="2" key="1">
    <citation type="submission" date="2020-11" db="EMBL/GenBank/DDBJ databases">
        <authorList>
            <person name="Tran Van P."/>
        </authorList>
    </citation>
    <scope>NUCLEOTIDE SEQUENCE</scope>
</reference>
<feature type="region of interest" description="Disordered" evidence="1">
    <location>
        <begin position="1"/>
        <end position="21"/>
    </location>
</feature>
<name>A0A7R8VL40_TIMDO</name>